<gene>
    <name evidence="2" type="ORF">N783_07665</name>
</gene>
<dbReference type="OrthoDB" id="9783299at2"/>
<dbReference type="RefSeq" id="WP_027445766.1">
    <property type="nucleotide sequence ID" value="NZ_AULJ01000013.1"/>
</dbReference>
<organism evidence="2 3">
    <name type="scientific">Pontibacillus marinus BH030004 = DSM 16465</name>
    <dbReference type="NCBI Taxonomy" id="1385511"/>
    <lineage>
        <taxon>Bacteria</taxon>
        <taxon>Bacillati</taxon>
        <taxon>Bacillota</taxon>
        <taxon>Bacilli</taxon>
        <taxon>Bacillales</taxon>
        <taxon>Bacillaceae</taxon>
        <taxon>Pontibacillus</taxon>
    </lineage>
</organism>
<protein>
    <recommendedName>
        <fullName evidence="1">DUF4397 domain-containing protein</fullName>
    </recommendedName>
</protein>
<reference evidence="2 3" key="1">
    <citation type="submission" date="2013-08" db="EMBL/GenBank/DDBJ databases">
        <authorList>
            <person name="Huang J."/>
            <person name="Wang G."/>
        </authorList>
    </citation>
    <scope>NUCLEOTIDE SEQUENCE [LARGE SCALE GENOMIC DNA]</scope>
    <source>
        <strain evidence="2 3">BH030004</strain>
    </source>
</reference>
<name>A0A0A5GJT2_9BACI</name>
<dbReference type="AlphaFoldDB" id="A0A0A5GJT2"/>
<dbReference type="InterPro" id="IPR025510">
    <property type="entry name" value="DUF4397"/>
</dbReference>
<evidence type="ECO:0000313" key="2">
    <source>
        <dbReference type="EMBL" id="KGX91425.1"/>
    </source>
</evidence>
<feature type="domain" description="DUF4397" evidence="1">
    <location>
        <begin position="68"/>
        <end position="181"/>
    </location>
</feature>
<dbReference type="STRING" id="1385511.GCA_000425225_01422"/>
<dbReference type="EMBL" id="AVPF01000002">
    <property type="protein sequence ID" value="KGX91425.1"/>
    <property type="molecule type" value="Genomic_DNA"/>
</dbReference>
<dbReference type="eggNOG" id="COG1404">
    <property type="taxonomic scope" value="Bacteria"/>
</dbReference>
<accession>A0A0A5GJT2</accession>
<dbReference type="Pfam" id="PF14344">
    <property type="entry name" value="DUF4397"/>
    <property type="match status" value="1"/>
</dbReference>
<keyword evidence="3" id="KW-1185">Reference proteome</keyword>
<evidence type="ECO:0000313" key="3">
    <source>
        <dbReference type="Proteomes" id="UP000030403"/>
    </source>
</evidence>
<proteinExistence type="predicted"/>
<dbReference type="Proteomes" id="UP000030403">
    <property type="component" value="Unassembled WGS sequence"/>
</dbReference>
<sequence length="254" mass="28388">MQSYERELAQKASMYNMLSNYYKYLDPQRHVMYYYQHLQCMNQLIHLQNQQMMGGYFRSEHNSSQQQSFVRAFHASPNAPAVDIYVNDQKLLENVQYKQTSDYIPVMPGSYRIKITPAGQSQAVLTQDVEVPSNAAITLAAAGNVEDLTLVPYQDDRTPVQEKAKARFIHLSPDAPAVDIAVKGGDVLFSNVGFKQSTDYLTLSPTTVDLEVRPAGSNQVVLTIPNVKLDANQIYNAVAVGYAQGSPQLEAIFI</sequence>
<evidence type="ECO:0000259" key="1">
    <source>
        <dbReference type="Pfam" id="PF14344"/>
    </source>
</evidence>
<comment type="caution">
    <text evidence="2">The sequence shown here is derived from an EMBL/GenBank/DDBJ whole genome shotgun (WGS) entry which is preliminary data.</text>
</comment>